<feature type="domain" description="DUF2207" evidence="3">
    <location>
        <begin position="28"/>
        <end position="197"/>
    </location>
</feature>
<keyword evidence="2" id="KW-0472">Membrane</keyword>
<proteinExistence type="predicted"/>
<dbReference type="Proteomes" id="UP000198734">
    <property type="component" value="Unassembled WGS sequence"/>
</dbReference>
<feature type="transmembrane region" description="Helical" evidence="2">
    <location>
        <begin position="254"/>
        <end position="273"/>
    </location>
</feature>
<feature type="compositionally biased region" description="Gly residues" evidence="1">
    <location>
        <begin position="612"/>
        <end position="634"/>
    </location>
</feature>
<sequence length="634" mass="72084">MKRFLVSIILVLISLSFGLVAEAKSYAIERVHIKSWIQPNGDLLVNEVFTYNFKGAFFNLRRSFPEDHGKNVEEFYAYKLGQVNLEPGFIEQSLMTPLEVTQEKGTFYSGIDLRDQQVSFLYAYTLKNAVTAYDNYNELDIVYFEDGEAHDQDYFNVTIDYILPETVETNKFEGVLYNKVKGLTEKNTFGIRFYSHMSRAYTETKTSLIFPADQISLTEKSKASISYKDALTYEIDEQKKWNKRISYMDKIFSFIPKVTFGILIIIVSFLLFLPQRHFWRKGSSDEVLSTDILYLFFVDKCGKTHPKAFLAGLFSLVEKGAVKVKLAKSALRFKDDPKAPEETLDFRLTKGETATAIFEKQMISWLFVTRSGSRKWAFHLHDAAGAARDNKNSKYFHTKVKNFKKKQAEWHHLVEKELEEARAINSRIPLLIITLATLIVSIITMLAYYANVQSNLAIACIGVFTIIFLVILWIKKRSTLFFSIYIVLLFFFSLSIGNEDAVNSIIGLLLLFIMFYLALPKYILSMNAVRAKDAVRFYRKELKNGIPTNLNEIEQEKWLVRAYLLGRKNIAIPVEKFTIPLATVLLASTDPIDFVRKSWWWTKDSTSSSDGGFSGGDSSGGGGDSGGGGGAGAD</sequence>
<reference evidence="5" key="1">
    <citation type="submission" date="2016-10" db="EMBL/GenBank/DDBJ databases">
        <authorList>
            <person name="Varghese N."/>
            <person name="Submissions S."/>
        </authorList>
    </citation>
    <scope>NUCLEOTIDE SEQUENCE [LARGE SCALE GENOMIC DNA]</scope>
    <source>
        <strain evidence="5">DSM 11706</strain>
    </source>
</reference>
<dbReference type="RefSeq" id="WP_093536920.1">
    <property type="nucleotide sequence ID" value="NZ_FOXU01000003.1"/>
</dbReference>
<keyword evidence="2" id="KW-0812">Transmembrane</keyword>
<evidence type="ECO:0000313" key="4">
    <source>
        <dbReference type="EMBL" id="SFQ46642.1"/>
    </source>
</evidence>
<accession>A0A1I5YR68</accession>
<protein>
    <submittedName>
        <fullName evidence="4">Predicted membrane protein</fullName>
    </submittedName>
</protein>
<organism evidence="4 5">
    <name type="scientific">Psychrobacillus psychrotolerans</name>
    <dbReference type="NCBI Taxonomy" id="126156"/>
    <lineage>
        <taxon>Bacteria</taxon>
        <taxon>Bacillati</taxon>
        <taxon>Bacillota</taxon>
        <taxon>Bacilli</taxon>
        <taxon>Bacillales</taxon>
        <taxon>Bacillaceae</taxon>
        <taxon>Psychrobacillus</taxon>
    </lineage>
</organism>
<evidence type="ECO:0000259" key="3">
    <source>
        <dbReference type="Pfam" id="PF09972"/>
    </source>
</evidence>
<feature type="transmembrane region" description="Helical" evidence="2">
    <location>
        <begin position="456"/>
        <end position="473"/>
    </location>
</feature>
<dbReference type="OrthoDB" id="5507254at2"/>
<gene>
    <name evidence="4" type="ORF">SAMN05421670_2185</name>
</gene>
<feature type="transmembrane region" description="Helical" evidence="2">
    <location>
        <begin position="504"/>
        <end position="524"/>
    </location>
</feature>
<dbReference type="Pfam" id="PF09972">
    <property type="entry name" value="DUF2207"/>
    <property type="match status" value="1"/>
</dbReference>
<name>A0A1I5YR68_9BACI</name>
<feature type="transmembrane region" description="Helical" evidence="2">
    <location>
        <begin position="428"/>
        <end position="450"/>
    </location>
</feature>
<feature type="transmembrane region" description="Helical" evidence="2">
    <location>
        <begin position="480"/>
        <end position="498"/>
    </location>
</feature>
<keyword evidence="5" id="KW-1185">Reference proteome</keyword>
<evidence type="ECO:0000256" key="2">
    <source>
        <dbReference type="SAM" id="Phobius"/>
    </source>
</evidence>
<evidence type="ECO:0000313" key="5">
    <source>
        <dbReference type="Proteomes" id="UP000198734"/>
    </source>
</evidence>
<feature type="region of interest" description="Disordered" evidence="1">
    <location>
        <begin position="604"/>
        <end position="634"/>
    </location>
</feature>
<dbReference type="AlphaFoldDB" id="A0A1I5YR68"/>
<dbReference type="InterPro" id="IPR018702">
    <property type="entry name" value="DUF2207"/>
</dbReference>
<dbReference type="STRING" id="126156.SAMN05421670_2185"/>
<evidence type="ECO:0000256" key="1">
    <source>
        <dbReference type="SAM" id="MobiDB-lite"/>
    </source>
</evidence>
<keyword evidence="2" id="KW-1133">Transmembrane helix</keyword>
<dbReference type="EMBL" id="FOXU01000003">
    <property type="protein sequence ID" value="SFQ46642.1"/>
    <property type="molecule type" value="Genomic_DNA"/>
</dbReference>